<dbReference type="GO" id="GO:0036376">
    <property type="term" value="P:sodium ion export across plasma membrane"/>
    <property type="evidence" value="ECO:0007669"/>
    <property type="project" value="InterPro"/>
</dbReference>
<keyword evidence="2" id="KW-1003">Cell membrane</keyword>
<organism evidence="8 9">
    <name type="scientific">Herbinix luporum</name>
    <dbReference type="NCBI Taxonomy" id="1679721"/>
    <lineage>
        <taxon>Bacteria</taxon>
        <taxon>Bacillati</taxon>
        <taxon>Bacillota</taxon>
        <taxon>Clostridia</taxon>
        <taxon>Lachnospirales</taxon>
        <taxon>Lachnospiraceae</taxon>
        <taxon>Herbinix</taxon>
    </lineage>
</organism>
<keyword evidence="4 7" id="KW-1133">Transmembrane helix</keyword>
<gene>
    <name evidence="8" type="ORF">SD1D_1111</name>
</gene>
<dbReference type="EMBL" id="LN879430">
    <property type="protein sequence ID" value="CUH92657.1"/>
    <property type="molecule type" value="Genomic_DNA"/>
</dbReference>
<evidence type="ECO:0000256" key="3">
    <source>
        <dbReference type="ARBA" id="ARBA00022692"/>
    </source>
</evidence>
<feature type="transmembrane region" description="Helical" evidence="7">
    <location>
        <begin position="32"/>
        <end position="55"/>
    </location>
</feature>
<dbReference type="Proteomes" id="UP000196053">
    <property type="component" value="Chromosome I"/>
</dbReference>
<feature type="compositionally biased region" description="Basic and acidic residues" evidence="6">
    <location>
        <begin position="63"/>
        <end position="74"/>
    </location>
</feature>
<feature type="region of interest" description="Disordered" evidence="6">
    <location>
        <begin position="57"/>
        <end position="76"/>
    </location>
</feature>
<evidence type="ECO:0000256" key="2">
    <source>
        <dbReference type="ARBA" id="ARBA00022475"/>
    </source>
</evidence>
<evidence type="ECO:0000313" key="8">
    <source>
        <dbReference type="EMBL" id="CUH92657.1"/>
    </source>
</evidence>
<keyword evidence="3 7" id="KW-0812">Transmembrane</keyword>
<dbReference type="GO" id="GO:0005886">
    <property type="term" value="C:plasma membrane"/>
    <property type="evidence" value="ECO:0007669"/>
    <property type="project" value="UniProtKB-SubCell"/>
</dbReference>
<evidence type="ECO:0000256" key="4">
    <source>
        <dbReference type="ARBA" id="ARBA00022989"/>
    </source>
</evidence>
<dbReference type="OrthoDB" id="1912660at2"/>
<keyword evidence="9" id="KW-1185">Reference proteome</keyword>
<accession>A0A0K8J5C7</accession>
<dbReference type="InterPro" id="IPR005899">
    <property type="entry name" value="Na_pump_deCOase"/>
</dbReference>
<evidence type="ECO:0000256" key="5">
    <source>
        <dbReference type="ARBA" id="ARBA00023136"/>
    </source>
</evidence>
<name>A0A0K8J5C7_9FIRM</name>
<evidence type="ECO:0000313" key="9">
    <source>
        <dbReference type="Proteomes" id="UP000196053"/>
    </source>
</evidence>
<evidence type="ECO:0000256" key="7">
    <source>
        <dbReference type="SAM" id="Phobius"/>
    </source>
</evidence>
<dbReference type="AlphaFoldDB" id="A0A0K8J5C7"/>
<dbReference type="KEGG" id="hsd:SD1D_1111"/>
<evidence type="ECO:0000256" key="1">
    <source>
        <dbReference type="ARBA" id="ARBA00004236"/>
    </source>
</evidence>
<evidence type="ECO:0000256" key="6">
    <source>
        <dbReference type="SAM" id="MobiDB-lite"/>
    </source>
</evidence>
<keyword evidence="5 7" id="KW-0472">Membrane</keyword>
<dbReference type="NCBIfam" id="TIGR01195">
    <property type="entry name" value="oadG_fam"/>
    <property type="match status" value="1"/>
</dbReference>
<protein>
    <submittedName>
        <fullName evidence="8">Uncharacterized protein</fullName>
    </submittedName>
</protein>
<proteinExistence type="predicted"/>
<dbReference type="Pfam" id="PF04277">
    <property type="entry name" value="OAD_gamma"/>
    <property type="match status" value="1"/>
</dbReference>
<dbReference type="RefSeq" id="WP_058258007.1">
    <property type="nucleotide sequence ID" value="NZ_DUPS01000029.1"/>
</dbReference>
<comment type="subcellular location">
    <subcellularLocation>
        <location evidence="1">Cell membrane</location>
    </subcellularLocation>
</comment>
<reference evidence="9" key="1">
    <citation type="submission" date="2015-09" db="EMBL/GenBank/DDBJ databases">
        <authorList>
            <person name="Wibberg D."/>
        </authorList>
    </citation>
    <scope>NUCLEOTIDE SEQUENCE [LARGE SCALE GENOMIC DNA]</scope>
    <source>
        <strain evidence="9">SD1D</strain>
    </source>
</reference>
<dbReference type="GO" id="GO:0015081">
    <property type="term" value="F:sodium ion transmembrane transporter activity"/>
    <property type="evidence" value="ECO:0007669"/>
    <property type="project" value="InterPro"/>
</dbReference>
<sequence length="134" mass="14818">MTIINYGISNSMILLSKAHLSERIKLGALNTVLGMGIVFVVLTLIIFIISLFKYLPNPTSGEKSVKKDQDDRTASVDNKVTQIERLEEADLMNDHELVAVITAAIHAYQSDNSSDLSAGGFTVRSIRKINNRRI</sequence>